<name>A0A930UTW7_9ACTN</name>
<comment type="subcellular location">
    <subcellularLocation>
        <location evidence="1">Cell membrane</location>
        <topology evidence="1">Multi-pass membrane protein</topology>
    </subcellularLocation>
</comment>
<dbReference type="Pfam" id="PF02653">
    <property type="entry name" value="BPD_transp_2"/>
    <property type="match status" value="1"/>
</dbReference>
<feature type="transmembrane region" description="Helical" evidence="9">
    <location>
        <begin position="238"/>
        <end position="257"/>
    </location>
</feature>
<feature type="region of interest" description="Disordered" evidence="8">
    <location>
        <begin position="1"/>
        <end position="30"/>
    </location>
</feature>
<evidence type="ECO:0000256" key="6">
    <source>
        <dbReference type="ARBA" id="ARBA00022989"/>
    </source>
</evidence>
<feature type="transmembrane region" description="Helical" evidence="9">
    <location>
        <begin position="189"/>
        <end position="210"/>
    </location>
</feature>
<keyword evidence="4" id="KW-0997">Cell inner membrane</keyword>
<evidence type="ECO:0000256" key="8">
    <source>
        <dbReference type="SAM" id="MobiDB-lite"/>
    </source>
</evidence>
<dbReference type="InterPro" id="IPR001851">
    <property type="entry name" value="ABC_transp_permease"/>
</dbReference>
<evidence type="ECO:0000256" key="5">
    <source>
        <dbReference type="ARBA" id="ARBA00022692"/>
    </source>
</evidence>
<keyword evidence="7 9" id="KW-0472">Membrane</keyword>
<keyword evidence="2" id="KW-0813">Transport</keyword>
<evidence type="ECO:0000256" key="3">
    <source>
        <dbReference type="ARBA" id="ARBA00022475"/>
    </source>
</evidence>
<feature type="transmembrane region" description="Helical" evidence="9">
    <location>
        <begin position="295"/>
        <end position="317"/>
    </location>
</feature>
<keyword evidence="6 9" id="KW-1133">Transmembrane helix</keyword>
<feature type="transmembrane region" description="Helical" evidence="9">
    <location>
        <begin position="121"/>
        <end position="142"/>
    </location>
</feature>
<feature type="compositionally biased region" description="Polar residues" evidence="8">
    <location>
        <begin position="21"/>
        <end position="30"/>
    </location>
</feature>
<feature type="transmembrane region" description="Helical" evidence="9">
    <location>
        <begin position="323"/>
        <end position="340"/>
    </location>
</feature>
<dbReference type="Proteomes" id="UP000656804">
    <property type="component" value="Unassembled WGS sequence"/>
</dbReference>
<dbReference type="EMBL" id="JADIVZ010000001">
    <property type="protein sequence ID" value="MBF4160753.1"/>
    <property type="molecule type" value="Genomic_DNA"/>
</dbReference>
<dbReference type="GO" id="GO:0022857">
    <property type="term" value="F:transmembrane transporter activity"/>
    <property type="evidence" value="ECO:0007669"/>
    <property type="project" value="InterPro"/>
</dbReference>
<evidence type="ECO:0000256" key="2">
    <source>
        <dbReference type="ARBA" id="ARBA00022448"/>
    </source>
</evidence>
<evidence type="ECO:0000313" key="11">
    <source>
        <dbReference type="Proteomes" id="UP000656804"/>
    </source>
</evidence>
<dbReference type="GO" id="GO:0005886">
    <property type="term" value="C:plasma membrane"/>
    <property type="evidence" value="ECO:0007669"/>
    <property type="project" value="UniProtKB-SubCell"/>
</dbReference>
<reference evidence="10" key="1">
    <citation type="submission" date="2020-11" db="EMBL/GenBank/DDBJ databases">
        <title>Nocardioides sp. CBS4Y-1, whole genome shotgun sequence.</title>
        <authorList>
            <person name="Tuo L."/>
        </authorList>
    </citation>
    <scope>NUCLEOTIDE SEQUENCE</scope>
    <source>
        <strain evidence="10">CBS4Y-1</strain>
    </source>
</reference>
<dbReference type="CDD" id="cd06579">
    <property type="entry name" value="TM_PBP1_transp_AraH_like"/>
    <property type="match status" value="1"/>
</dbReference>
<protein>
    <submittedName>
        <fullName evidence="10">ABC transporter permease</fullName>
    </submittedName>
</protein>
<evidence type="ECO:0000256" key="4">
    <source>
        <dbReference type="ARBA" id="ARBA00022519"/>
    </source>
</evidence>
<feature type="transmembrane region" description="Helical" evidence="9">
    <location>
        <begin position="149"/>
        <end position="169"/>
    </location>
</feature>
<dbReference type="RefSeq" id="WP_194501934.1">
    <property type="nucleotide sequence ID" value="NZ_JADIVZ010000001.1"/>
</dbReference>
<evidence type="ECO:0000313" key="10">
    <source>
        <dbReference type="EMBL" id="MBF4160753.1"/>
    </source>
</evidence>
<dbReference type="AlphaFoldDB" id="A0A930UTW7"/>
<feature type="transmembrane region" description="Helical" evidence="9">
    <location>
        <begin position="76"/>
        <end position="109"/>
    </location>
</feature>
<proteinExistence type="predicted"/>
<gene>
    <name evidence="10" type="ORF">ISG29_03570</name>
</gene>
<keyword evidence="3" id="KW-1003">Cell membrane</keyword>
<evidence type="ECO:0000256" key="9">
    <source>
        <dbReference type="SAM" id="Phobius"/>
    </source>
</evidence>
<dbReference type="PANTHER" id="PTHR32196:SF21">
    <property type="entry name" value="ABC TRANSPORTER PERMEASE PROTEIN YPHD-RELATED"/>
    <property type="match status" value="1"/>
</dbReference>
<feature type="transmembrane region" description="Helical" evidence="9">
    <location>
        <begin position="36"/>
        <end position="55"/>
    </location>
</feature>
<sequence length="343" mass="35178">MSTDSLPTPALEDRAAPASQHADSSPSTTRVRLERWGQRYGTLAILAALFVYFTLRTDDHVFATKDNLSSILQSVAVLAIVAAGLTLVLVIGAFDLSIAGTMVLATLVAAQVAVNTGSTDFGILAAIGVGGLVGLANGLIVTVLRVPPFIATLAMGLFILVGFQQKIAPDGTVSLGLPDNFGQWGQGEIAGIRYTVIAAVSTMLFLHLVLKHTVTGRNMYAVGSGPDAARLAGIRVDLVRVAAFSVCGLCCGLAGFLTASSFGLGSAQAGGSILLDAFTACFIGASTLVIGRFHILGTAVGVLTLGMLTNGLTLTGWTSDDVPIAKGVILIVAVAAAGLLRRR</sequence>
<keyword evidence="11" id="KW-1185">Reference proteome</keyword>
<organism evidence="10 11">
    <name type="scientific">Nocardioides acrostichi</name>
    <dbReference type="NCBI Taxonomy" id="2784339"/>
    <lineage>
        <taxon>Bacteria</taxon>
        <taxon>Bacillati</taxon>
        <taxon>Actinomycetota</taxon>
        <taxon>Actinomycetes</taxon>
        <taxon>Propionibacteriales</taxon>
        <taxon>Nocardioidaceae</taxon>
        <taxon>Nocardioides</taxon>
    </lineage>
</organism>
<accession>A0A930UTW7</accession>
<evidence type="ECO:0000256" key="7">
    <source>
        <dbReference type="ARBA" id="ARBA00023136"/>
    </source>
</evidence>
<feature type="transmembrane region" description="Helical" evidence="9">
    <location>
        <begin position="269"/>
        <end position="290"/>
    </location>
</feature>
<comment type="caution">
    <text evidence="10">The sequence shown here is derived from an EMBL/GenBank/DDBJ whole genome shotgun (WGS) entry which is preliminary data.</text>
</comment>
<evidence type="ECO:0000256" key="1">
    <source>
        <dbReference type="ARBA" id="ARBA00004651"/>
    </source>
</evidence>
<dbReference type="PANTHER" id="PTHR32196">
    <property type="entry name" value="ABC TRANSPORTER PERMEASE PROTEIN YPHD-RELATED-RELATED"/>
    <property type="match status" value="1"/>
</dbReference>
<keyword evidence="5 9" id="KW-0812">Transmembrane</keyword>